<dbReference type="STRING" id="1908260.BKK50_02115"/>
<protein>
    <submittedName>
        <fullName evidence="1">Uncharacterized protein</fullName>
    </submittedName>
</protein>
<reference evidence="1 2" key="1">
    <citation type="submission" date="2016-10" db="EMBL/GenBank/DDBJ databases">
        <title>Rodentibacter gen. nov. and new species.</title>
        <authorList>
            <person name="Christensen H."/>
        </authorList>
    </citation>
    <scope>NUCLEOTIDE SEQUENCE [LARGE SCALE GENOMIC DNA]</scope>
    <source>
        <strain evidence="1 2">CCUG17206</strain>
    </source>
</reference>
<dbReference type="RefSeq" id="WP_077414871.1">
    <property type="nucleotide sequence ID" value="NZ_MLHI01000113.1"/>
</dbReference>
<proteinExistence type="predicted"/>
<organism evidence="1 2">
    <name type="scientific">Rodentibacter rarus</name>
    <dbReference type="NCBI Taxonomy" id="1908260"/>
    <lineage>
        <taxon>Bacteria</taxon>
        <taxon>Pseudomonadati</taxon>
        <taxon>Pseudomonadota</taxon>
        <taxon>Gammaproteobacteria</taxon>
        <taxon>Pasteurellales</taxon>
        <taxon>Pasteurellaceae</taxon>
        <taxon>Rodentibacter</taxon>
    </lineage>
</organism>
<dbReference type="EMBL" id="MLHJ01000013">
    <property type="protein sequence ID" value="OOF44621.1"/>
    <property type="molecule type" value="Genomic_DNA"/>
</dbReference>
<comment type="caution">
    <text evidence="1">The sequence shown here is derived from an EMBL/GenBank/DDBJ whole genome shotgun (WGS) entry which is preliminary data.</text>
</comment>
<accession>A0A1V3IR82</accession>
<evidence type="ECO:0000313" key="2">
    <source>
        <dbReference type="Proteomes" id="UP000189433"/>
    </source>
</evidence>
<evidence type="ECO:0000313" key="1">
    <source>
        <dbReference type="EMBL" id="OOF44621.1"/>
    </source>
</evidence>
<name>A0A1V3IR82_9PAST</name>
<dbReference type="Proteomes" id="UP000189433">
    <property type="component" value="Unassembled WGS sequence"/>
</dbReference>
<sequence>MIPTALLPSALKIASNTLDTKNAYQQLLDCYKQCQNVKQRERTNREEIRSDRDVNLARIKAQKDILELYLKETFSERRTILNEMFKALDKGLETGDLQIINMSLGGILHIAEKSPLTQARQMLEDVKNPDKKSIDW</sequence>
<gene>
    <name evidence="1" type="ORF">BKK50_02115</name>
</gene>
<keyword evidence="2" id="KW-1185">Reference proteome</keyword>
<dbReference type="AlphaFoldDB" id="A0A1V3IR82"/>